<dbReference type="InterPro" id="IPR013216">
    <property type="entry name" value="Methyltransf_11"/>
</dbReference>
<dbReference type="Gene3D" id="3.40.50.150">
    <property type="entry name" value="Vaccinia Virus protein VP39"/>
    <property type="match status" value="1"/>
</dbReference>
<keyword evidence="1" id="KW-0732">Signal</keyword>
<feature type="domain" description="Methyltransferase type 11" evidence="2">
    <location>
        <begin position="95"/>
        <end position="204"/>
    </location>
</feature>
<evidence type="ECO:0000256" key="1">
    <source>
        <dbReference type="SAM" id="SignalP"/>
    </source>
</evidence>
<protein>
    <recommendedName>
        <fullName evidence="2">Methyltransferase type 11 domain-containing protein</fullName>
    </recommendedName>
</protein>
<reference evidence="3" key="1">
    <citation type="submission" date="2021-01" db="EMBL/GenBank/DDBJ databases">
        <authorList>
            <person name="Corre E."/>
            <person name="Pelletier E."/>
            <person name="Niang G."/>
            <person name="Scheremetjew M."/>
            <person name="Finn R."/>
            <person name="Kale V."/>
            <person name="Holt S."/>
            <person name="Cochrane G."/>
            <person name="Meng A."/>
            <person name="Brown T."/>
            <person name="Cohen L."/>
        </authorList>
    </citation>
    <scope>NUCLEOTIDE SEQUENCE</scope>
    <source>
        <strain evidence="3">CCMP127</strain>
    </source>
</reference>
<dbReference type="Pfam" id="PF08241">
    <property type="entry name" value="Methyltransf_11"/>
    <property type="match status" value="1"/>
</dbReference>
<dbReference type="EMBL" id="HBIM01011171">
    <property type="protein sequence ID" value="CAE0412001.1"/>
    <property type="molecule type" value="Transcribed_RNA"/>
</dbReference>
<dbReference type="GO" id="GO:0008757">
    <property type="term" value="F:S-adenosylmethionine-dependent methyltransferase activity"/>
    <property type="evidence" value="ECO:0007669"/>
    <property type="project" value="InterPro"/>
</dbReference>
<dbReference type="SUPFAM" id="SSF53335">
    <property type="entry name" value="S-adenosyl-L-methionine-dependent methyltransferases"/>
    <property type="match status" value="1"/>
</dbReference>
<dbReference type="CDD" id="cd02440">
    <property type="entry name" value="AdoMet_MTases"/>
    <property type="match status" value="1"/>
</dbReference>
<dbReference type="AlphaFoldDB" id="A0A7S3P8B0"/>
<name>A0A7S3P8B0_9STRA</name>
<gene>
    <name evidence="3" type="ORF">ACOF00016_LOCUS9283</name>
</gene>
<sequence length="284" mass="32203">MRFRGKATPFRLATLFLWIAVLSRMTFADGADNLRPLTRTESGAHRALEIEYHEMAPWYDGFWMDYLDKTFPKPLALLRASVAKTTTSSSPLTVVDVGCGTGLFLKRFVDEYSYSSSSNGSNEQFPKLIGIEPSVAMIEHAKAKFAHQEIPTAEFKSAPAEELPLADESADVLCSTNAFHFFCNKEKALSEMNRVLKDGGQLVITDWSHDFILVKLYHLLERLRWLRHGYPSPLPTKRMLQMVKDAGFDNVSIERYPVRFWIFVFWGMHTATATKNAVPSNIVV</sequence>
<organism evidence="3">
    <name type="scientific">Amphora coffeiformis</name>
    <dbReference type="NCBI Taxonomy" id="265554"/>
    <lineage>
        <taxon>Eukaryota</taxon>
        <taxon>Sar</taxon>
        <taxon>Stramenopiles</taxon>
        <taxon>Ochrophyta</taxon>
        <taxon>Bacillariophyta</taxon>
        <taxon>Bacillariophyceae</taxon>
        <taxon>Bacillariophycidae</taxon>
        <taxon>Thalassiophysales</taxon>
        <taxon>Catenulaceae</taxon>
        <taxon>Amphora</taxon>
    </lineage>
</organism>
<dbReference type="InterPro" id="IPR050508">
    <property type="entry name" value="Methyltransf_Superfamily"/>
</dbReference>
<evidence type="ECO:0000259" key="2">
    <source>
        <dbReference type="Pfam" id="PF08241"/>
    </source>
</evidence>
<feature type="chain" id="PRO_5030767394" description="Methyltransferase type 11 domain-containing protein" evidence="1">
    <location>
        <begin position="31"/>
        <end position="284"/>
    </location>
</feature>
<evidence type="ECO:0000313" key="3">
    <source>
        <dbReference type="EMBL" id="CAE0412001.1"/>
    </source>
</evidence>
<proteinExistence type="predicted"/>
<dbReference type="PANTHER" id="PTHR42912:SF93">
    <property type="entry name" value="N6-ADENOSINE-METHYLTRANSFERASE TMT1A"/>
    <property type="match status" value="1"/>
</dbReference>
<feature type="signal peptide" evidence="1">
    <location>
        <begin position="1"/>
        <end position="30"/>
    </location>
</feature>
<dbReference type="InterPro" id="IPR029063">
    <property type="entry name" value="SAM-dependent_MTases_sf"/>
</dbReference>
<accession>A0A7S3P8B0</accession>
<dbReference type="PANTHER" id="PTHR42912">
    <property type="entry name" value="METHYLTRANSFERASE"/>
    <property type="match status" value="1"/>
</dbReference>